<reference evidence="1 2" key="1">
    <citation type="journal article" date="2019" name="Commun. Biol.">
        <title>The bagworm genome reveals a unique fibroin gene that provides high tensile strength.</title>
        <authorList>
            <person name="Kono N."/>
            <person name="Nakamura H."/>
            <person name="Ohtoshi R."/>
            <person name="Tomita M."/>
            <person name="Numata K."/>
            <person name="Arakawa K."/>
        </authorList>
    </citation>
    <scope>NUCLEOTIDE SEQUENCE [LARGE SCALE GENOMIC DNA]</scope>
</reference>
<name>A0A4C1TX11_EUMVA</name>
<evidence type="ECO:0000313" key="1">
    <source>
        <dbReference type="EMBL" id="GBP18562.1"/>
    </source>
</evidence>
<proteinExistence type="predicted"/>
<gene>
    <name evidence="1" type="ORF">EVAR_13023_1</name>
</gene>
<comment type="caution">
    <text evidence="1">The sequence shown here is derived from an EMBL/GenBank/DDBJ whole genome shotgun (WGS) entry which is preliminary data.</text>
</comment>
<accession>A0A4C1TX11</accession>
<dbReference type="EMBL" id="BGZK01000098">
    <property type="protein sequence ID" value="GBP18562.1"/>
    <property type="molecule type" value="Genomic_DNA"/>
</dbReference>
<protein>
    <submittedName>
        <fullName evidence="1">Uncharacterized protein</fullName>
    </submittedName>
</protein>
<evidence type="ECO:0000313" key="2">
    <source>
        <dbReference type="Proteomes" id="UP000299102"/>
    </source>
</evidence>
<keyword evidence="2" id="KW-1185">Reference proteome</keyword>
<dbReference type="AlphaFoldDB" id="A0A4C1TX11"/>
<sequence>MMTDGESAGGILFGTFKRISLEQHPGNIEITNTRTHFPRRSELGSKKFGMTVLLDDAPCETHLELSERNIITLDMFPGGTSKLHPTPYVGNCRLVEAASGPL</sequence>
<organism evidence="1 2">
    <name type="scientific">Eumeta variegata</name>
    <name type="common">Bagworm moth</name>
    <name type="synonym">Eumeta japonica</name>
    <dbReference type="NCBI Taxonomy" id="151549"/>
    <lineage>
        <taxon>Eukaryota</taxon>
        <taxon>Metazoa</taxon>
        <taxon>Ecdysozoa</taxon>
        <taxon>Arthropoda</taxon>
        <taxon>Hexapoda</taxon>
        <taxon>Insecta</taxon>
        <taxon>Pterygota</taxon>
        <taxon>Neoptera</taxon>
        <taxon>Endopterygota</taxon>
        <taxon>Lepidoptera</taxon>
        <taxon>Glossata</taxon>
        <taxon>Ditrysia</taxon>
        <taxon>Tineoidea</taxon>
        <taxon>Psychidae</taxon>
        <taxon>Oiketicinae</taxon>
        <taxon>Eumeta</taxon>
    </lineage>
</organism>
<dbReference type="Proteomes" id="UP000299102">
    <property type="component" value="Unassembled WGS sequence"/>
</dbReference>